<keyword evidence="5 7" id="KW-0472">Membrane</keyword>
<dbReference type="Gene3D" id="1.20.1250.20">
    <property type="entry name" value="MFS general substrate transporter like domains"/>
    <property type="match status" value="1"/>
</dbReference>
<feature type="transmembrane region" description="Helical" evidence="7">
    <location>
        <begin position="160"/>
        <end position="185"/>
    </location>
</feature>
<feature type="transmembrane region" description="Helical" evidence="7">
    <location>
        <begin position="293"/>
        <end position="315"/>
    </location>
</feature>
<feature type="domain" description="Major facilitator superfamily (MFS) profile" evidence="8">
    <location>
        <begin position="66"/>
        <end position="561"/>
    </location>
</feature>
<evidence type="ECO:0000313" key="9">
    <source>
        <dbReference type="EMBL" id="TDZ38611.1"/>
    </source>
</evidence>
<feature type="transmembrane region" description="Helical" evidence="7">
    <location>
        <begin position="464"/>
        <end position="487"/>
    </location>
</feature>
<evidence type="ECO:0000256" key="7">
    <source>
        <dbReference type="SAM" id="Phobius"/>
    </source>
</evidence>
<comment type="similarity">
    <text evidence="2">Belongs to the major facilitator superfamily. TCR/Tet family.</text>
</comment>
<keyword evidence="3 7" id="KW-0812">Transmembrane</keyword>
<organism evidence="9 10">
    <name type="scientific">Colletotrichum spinosum</name>
    <dbReference type="NCBI Taxonomy" id="1347390"/>
    <lineage>
        <taxon>Eukaryota</taxon>
        <taxon>Fungi</taxon>
        <taxon>Dikarya</taxon>
        <taxon>Ascomycota</taxon>
        <taxon>Pezizomycotina</taxon>
        <taxon>Sordariomycetes</taxon>
        <taxon>Hypocreomycetidae</taxon>
        <taxon>Glomerellales</taxon>
        <taxon>Glomerellaceae</taxon>
        <taxon>Colletotrichum</taxon>
        <taxon>Colletotrichum orbiculare species complex</taxon>
    </lineage>
</organism>
<protein>
    <submittedName>
        <fullName evidence="9">Efflux pump mlcE</fullName>
    </submittedName>
</protein>
<evidence type="ECO:0000256" key="1">
    <source>
        <dbReference type="ARBA" id="ARBA00004141"/>
    </source>
</evidence>
<reference evidence="9 10" key="1">
    <citation type="submission" date="2018-11" db="EMBL/GenBank/DDBJ databases">
        <title>Genome sequence and assembly of Colletotrichum spinosum.</title>
        <authorList>
            <person name="Gan P."/>
            <person name="Shirasu K."/>
        </authorList>
    </citation>
    <scope>NUCLEOTIDE SEQUENCE [LARGE SCALE GENOMIC DNA]</scope>
    <source>
        <strain evidence="9 10">CBS 515.97</strain>
    </source>
</reference>
<feature type="transmembrane region" description="Helical" evidence="7">
    <location>
        <begin position="335"/>
        <end position="361"/>
    </location>
</feature>
<dbReference type="AlphaFoldDB" id="A0A4R8QI76"/>
<evidence type="ECO:0000256" key="4">
    <source>
        <dbReference type="ARBA" id="ARBA00022989"/>
    </source>
</evidence>
<name>A0A4R8QI76_9PEZI</name>
<dbReference type="SUPFAM" id="SSF103473">
    <property type="entry name" value="MFS general substrate transporter"/>
    <property type="match status" value="1"/>
</dbReference>
<comment type="caution">
    <text evidence="9">The sequence shown here is derived from an EMBL/GenBank/DDBJ whole genome shotgun (WGS) entry which is preliminary data.</text>
</comment>
<dbReference type="InterPro" id="IPR020846">
    <property type="entry name" value="MFS_dom"/>
</dbReference>
<evidence type="ECO:0000256" key="2">
    <source>
        <dbReference type="ARBA" id="ARBA00007520"/>
    </source>
</evidence>
<comment type="subcellular location">
    <subcellularLocation>
        <location evidence="1">Membrane</location>
        <topology evidence="1">Multi-pass membrane protein</topology>
    </subcellularLocation>
</comment>
<evidence type="ECO:0000259" key="8">
    <source>
        <dbReference type="PROSITE" id="PS50850"/>
    </source>
</evidence>
<feature type="transmembrane region" description="Helical" evidence="7">
    <location>
        <begin position="225"/>
        <end position="245"/>
    </location>
</feature>
<proteinExistence type="inferred from homology"/>
<dbReference type="InterPro" id="IPR036259">
    <property type="entry name" value="MFS_trans_sf"/>
</dbReference>
<dbReference type="EMBL" id="QAPG01000015">
    <property type="protein sequence ID" value="TDZ38611.1"/>
    <property type="molecule type" value="Genomic_DNA"/>
</dbReference>
<feature type="transmembrane region" description="Helical" evidence="7">
    <location>
        <begin position="373"/>
        <end position="394"/>
    </location>
</feature>
<evidence type="ECO:0000256" key="5">
    <source>
        <dbReference type="ARBA" id="ARBA00023136"/>
    </source>
</evidence>
<dbReference type="PROSITE" id="PS50850">
    <property type="entry name" value="MFS"/>
    <property type="match status" value="1"/>
</dbReference>
<feature type="transmembrane region" description="Helical" evidence="7">
    <location>
        <begin position="133"/>
        <end position="154"/>
    </location>
</feature>
<feature type="transmembrane region" description="Helical" evidence="7">
    <location>
        <begin position="539"/>
        <end position="557"/>
    </location>
</feature>
<dbReference type="Pfam" id="PF07690">
    <property type="entry name" value="MFS_1"/>
    <property type="match status" value="1"/>
</dbReference>
<gene>
    <name evidence="9" type="primary">mlcE-1</name>
    <name evidence="9" type="ORF">C8035_v005799</name>
</gene>
<evidence type="ECO:0000313" key="10">
    <source>
        <dbReference type="Proteomes" id="UP000295083"/>
    </source>
</evidence>
<feature type="transmembrane region" description="Helical" evidence="7">
    <location>
        <begin position="266"/>
        <end position="287"/>
    </location>
</feature>
<dbReference type="PANTHER" id="PTHR23501:SF193">
    <property type="entry name" value="MULTIDRUG TRANSPORTER, PUTATIVE (AFU_ORTHOLOGUE AFUA_8G00940)-RELATED"/>
    <property type="match status" value="1"/>
</dbReference>
<evidence type="ECO:0000256" key="6">
    <source>
        <dbReference type="SAM" id="MobiDB-lite"/>
    </source>
</evidence>
<keyword evidence="10" id="KW-1185">Reference proteome</keyword>
<dbReference type="PANTHER" id="PTHR23501">
    <property type="entry name" value="MAJOR FACILITATOR SUPERFAMILY"/>
    <property type="match status" value="1"/>
</dbReference>
<dbReference type="Proteomes" id="UP000295083">
    <property type="component" value="Unassembled WGS sequence"/>
</dbReference>
<evidence type="ECO:0000256" key="3">
    <source>
        <dbReference type="ARBA" id="ARBA00022692"/>
    </source>
</evidence>
<keyword evidence="4 7" id="KW-1133">Transmembrane helix</keyword>
<accession>A0A4R8QI76</accession>
<feature type="transmembrane region" description="Helical" evidence="7">
    <location>
        <begin position="192"/>
        <end position="213"/>
    </location>
</feature>
<feature type="transmembrane region" description="Helical" evidence="7">
    <location>
        <begin position="401"/>
        <end position="424"/>
    </location>
</feature>
<dbReference type="InterPro" id="IPR011701">
    <property type="entry name" value="MFS"/>
</dbReference>
<dbReference type="GO" id="GO:0005886">
    <property type="term" value="C:plasma membrane"/>
    <property type="evidence" value="ECO:0007669"/>
    <property type="project" value="TreeGrafter"/>
</dbReference>
<sequence length="579" mass="62093">MKSSLSKILASARSNGKDGQVVDGLAESPAPGEAKKSSDAQLHQEVAEVGEHEDAKYVTGYKFIFAMSALSLSVVLINLDSSILSTATPTITDEFHSVKDIGWYVSSYQLAVSTLQPLTGKFFTYFSNKASGIWTYISFLVLFEIGSLICGFAQSSPMFIIGRAIAGVGASGLFNGCVIILYAMIPTHKRPAATGVILAVSQVGMVAGPLIGGSLTQYTTWRWCFWINLPVGALSCVLLAVVHISEQVPKPKFKEFLRDREILQKFDLVGSAILVGTVTQLLLALHYGGDEYAWNSATVIGLFCGFCATTAFFLVWEQHAGDNALMPLGMFKNRVFACGSLMNLCLYGFTYITMYFIPIYFQSILGDSPMESGIHMLPSIISAIVFTLLSGVMVSKLGYCLPWAVFASMLTTVSCGLMSTWTVTTSTGKWIGYQILLGTGRGLGMQMGLVAIQSILPPAQIAMAMTILVFVQGLGAAVLISVGNTVFDSTVVKEIRVNAPNVDAIAVIRAGATAYRTIVPPADLGKVVVAWNVGVQQTMYIATGLSVGMFLFAWGLGMNDVRKKTAPEAVQRSGEAQEA</sequence>
<dbReference type="GO" id="GO:0022857">
    <property type="term" value="F:transmembrane transporter activity"/>
    <property type="evidence" value="ECO:0007669"/>
    <property type="project" value="InterPro"/>
</dbReference>
<dbReference type="CDD" id="cd17502">
    <property type="entry name" value="MFS_Azr1_MDR_like"/>
    <property type="match status" value="1"/>
</dbReference>
<feature type="region of interest" description="Disordered" evidence="6">
    <location>
        <begin position="12"/>
        <end position="40"/>
    </location>
</feature>